<dbReference type="Proteomes" id="UP000006072">
    <property type="component" value="Unassembled WGS sequence"/>
</dbReference>
<keyword evidence="1" id="KW-0472">Membrane</keyword>
<organism evidence="2 3">
    <name type="scientific">Mycolicibacterium vaccae ATCC 25954</name>
    <dbReference type="NCBI Taxonomy" id="1194972"/>
    <lineage>
        <taxon>Bacteria</taxon>
        <taxon>Bacillati</taxon>
        <taxon>Actinomycetota</taxon>
        <taxon>Actinomycetes</taxon>
        <taxon>Mycobacteriales</taxon>
        <taxon>Mycobacteriaceae</taxon>
        <taxon>Mycolicibacterium</taxon>
    </lineage>
</organism>
<dbReference type="HOGENOM" id="CLU_2207092_0_0_11"/>
<keyword evidence="1" id="KW-0812">Transmembrane</keyword>
<proteinExistence type="predicted"/>
<dbReference type="EMBL" id="ALQA01000009">
    <property type="protein sequence ID" value="EJZ11363.1"/>
    <property type="molecule type" value="Genomic_DNA"/>
</dbReference>
<feature type="transmembrane region" description="Helical" evidence="1">
    <location>
        <begin position="20"/>
        <end position="44"/>
    </location>
</feature>
<reference evidence="2 3" key="1">
    <citation type="journal article" date="2012" name="J. Bacteriol.">
        <title>Complete Genome Sequence of Mycobacterium vaccae Type Strain ATCC 25954.</title>
        <authorList>
            <person name="Ho Y.S."/>
            <person name="Adroub S.A."/>
            <person name="Abadi M."/>
            <person name="Al Alwan B."/>
            <person name="Alkhateeb R."/>
            <person name="Gao G."/>
            <person name="Ragab A."/>
            <person name="Ali S."/>
            <person name="van Soolingen D."/>
            <person name="Bitter W."/>
            <person name="Pain A."/>
            <person name="Abdallah A.M."/>
        </authorList>
    </citation>
    <scope>NUCLEOTIDE SEQUENCE [LARGE SCALE GENOMIC DNA]</scope>
    <source>
        <strain evidence="2 3">ATCC 25954</strain>
    </source>
</reference>
<protein>
    <recommendedName>
        <fullName evidence="4">Transmembrane protein</fullName>
    </recommendedName>
</protein>
<dbReference type="eggNOG" id="ENOG5031QA4">
    <property type="taxonomic scope" value="Bacteria"/>
</dbReference>
<feature type="transmembrane region" description="Helical" evidence="1">
    <location>
        <begin position="56"/>
        <end position="76"/>
    </location>
</feature>
<name>K0V913_MYCVA</name>
<accession>K0V913</accession>
<evidence type="ECO:0008006" key="4">
    <source>
        <dbReference type="Google" id="ProtNLM"/>
    </source>
</evidence>
<evidence type="ECO:0000313" key="2">
    <source>
        <dbReference type="EMBL" id="EJZ11363.1"/>
    </source>
</evidence>
<evidence type="ECO:0000256" key="1">
    <source>
        <dbReference type="SAM" id="Phobius"/>
    </source>
</evidence>
<comment type="caution">
    <text evidence="2">The sequence shown here is derived from an EMBL/GenBank/DDBJ whole genome shotgun (WGS) entry which is preliminary data.</text>
</comment>
<keyword evidence="1" id="KW-1133">Transmembrane helix</keyword>
<sequence>MAIVAVLSVWHLRNRRHPGWLASSAGRCAIVSGYLLVTIAAYWLVAAPAATTWEWAFGNLWALAAMVAFVVGFDALNAATVRHAKRSQALETVDPSAATLPPR</sequence>
<dbReference type="AlphaFoldDB" id="K0V913"/>
<keyword evidence="3" id="KW-1185">Reference proteome</keyword>
<gene>
    <name evidence="2" type="ORF">MVAC_06402</name>
</gene>
<dbReference type="PATRIC" id="fig|1194972.3.peg.1290"/>
<evidence type="ECO:0000313" key="3">
    <source>
        <dbReference type="Proteomes" id="UP000006072"/>
    </source>
</evidence>